<dbReference type="Pfam" id="PF20332">
    <property type="entry name" value="DUF6627"/>
    <property type="match status" value="1"/>
</dbReference>
<dbReference type="InterPro" id="IPR046735">
    <property type="entry name" value="PA2779-like"/>
</dbReference>
<keyword evidence="1" id="KW-0812">Transmembrane</keyword>
<comment type="caution">
    <text evidence="2">The sequence shown here is derived from an EMBL/GenBank/DDBJ whole genome shotgun (WGS) entry which is preliminary data.</text>
</comment>
<reference evidence="2 3" key="1">
    <citation type="submission" date="2023-08" db="EMBL/GenBank/DDBJ databases">
        <authorList>
            <person name="Roldan D.M."/>
            <person name="Menes R.J."/>
        </authorList>
    </citation>
    <scope>NUCLEOTIDE SEQUENCE [LARGE SCALE GENOMIC DNA]</scope>
    <source>
        <strain evidence="2 3">CCM 2812</strain>
    </source>
</reference>
<accession>A0ABT9G2F6</accession>
<organism evidence="2 3">
    <name type="scientific">Leptothrix discophora</name>
    <dbReference type="NCBI Taxonomy" id="89"/>
    <lineage>
        <taxon>Bacteria</taxon>
        <taxon>Pseudomonadati</taxon>
        <taxon>Pseudomonadota</taxon>
        <taxon>Betaproteobacteria</taxon>
        <taxon>Burkholderiales</taxon>
        <taxon>Sphaerotilaceae</taxon>
        <taxon>Leptothrix</taxon>
    </lineage>
</organism>
<protein>
    <submittedName>
        <fullName evidence="2">PA2779 family protein</fullName>
    </submittedName>
</protein>
<gene>
    <name evidence="2" type="ORF">Q8X39_08340</name>
</gene>
<evidence type="ECO:0000313" key="2">
    <source>
        <dbReference type="EMBL" id="MDP4300642.1"/>
    </source>
</evidence>
<dbReference type="RefSeq" id="WP_305749184.1">
    <property type="nucleotide sequence ID" value="NZ_JAUZEE010000003.1"/>
</dbReference>
<dbReference type="Proteomes" id="UP001235760">
    <property type="component" value="Unassembled WGS sequence"/>
</dbReference>
<name>A0ABT9G2F6_LEPDI</name>
<dbReference type="EMBL" id="JAUZEE010000003">
    <property type="protein sequence ID" value="MDP4300642.1"/>
    <property type="molecule type" value="Genomic_DNA"/>
</dbReference>
<evidence type="ECO:0000313" key="3">
    <source>
        <dbReference type="Proteomes" id="UP001235760"/>
    </source>
</evidence>
<keyword evidence="3" id="KW-1185">Reference proteome</keyword>
<dbReference type="NCBIfam" id="NF033919">
    <property type="entry name" value="PA2779_fam"/>
    <property type="match status" value="1"/>
</dbReference>
<dbReference type="PIRSF" id="PIRSF029543">
    <property type="entry name" value="UCP029543"/>
    <property type="match status" value="1"/>
</dbReference>
<feature type="transmembrane region" description="Helical" evidence="1">
    <location>
        <begin position="122"/>
        <end position="141"/>
    </location>
</feature>
<keyword evidence="1" id="KW-1133">Transmembrane helix</keyword>
<dbReference type="InterPro" id="IPR016924">
    <property type="entry name" value="UCP029543"/>
</dbReference>
<keyword evidence="1" id="KW-0472">Membrane</keyword>
<proteinExistence type="predicted"/>
<evidence type="ECO:0000256" key="1">
    <source>
        <dbReference type="SAM" id="Phobius"/>
    </source>
</evidence>
<sequence length="148" mass="15365">MTAARRSPVSSRATPAAIARRRLAGLLAVSLSFGGIVGNAQAGMVDAESLARAEAQAGLSPAQRQLLAAVDRAEVAQALVARGVDPAQARLRIAALSDEQAQALAAEMDRAPAGADGVLDTLVFIFLVLLVTDILGFTKVFPFTRSIR</sequence>